<evidence type="ECO:0000313" key="2">
    <source>
        <dbReference type="EMBL" id="TPG45501.1"/>
    </source>
</evidence>
<dbReference type="Pfam" id="PF03591">
    <property type="entry name" value="AzlC"/>
    <property type="match status" value="1"/>
</dbReference>
<proteinExistence type="predicted"/>
<organism evidence="2 3">
    <name type="scientific">Muricoccus nepalensis</name>
    <dbReference type="NCBI Taxonomy" id="1854500"/>
    <lineage>
        <taxon>Bacteria</taxon>
        <taxon>Pseudomonadati</taxon>
        <taxon>Pseudomonadota</taxon>
        <taxon>Alphaproteobacteria</taxon>
        <taxon>Acetobacterales</taxon>
        <taxon>Roseomonadaceae</taxon>
        <taxon>Muricoccus</taxon>
    </lineage>
</organism>
<feature type="transmembrane region" description="Helical" evidence="1">
    <location>
        <begin position="131"/>
        <end position="150"/>
    </location>
</feature>
<dbReference type="OrthoDB" id="7675159at2"/>
<feature type="transmembrane region" description="Helical" evidence="1">
    <location>
        <begin position="170"/>
        <end position="187"/>
    </location>
</feature>
<accession>A0A502F812</accession>
<dbReference type="AlphaFoldDB" id="A0A502F812"/>
<feature type="transmembrane region" description="Helical" evidence="1">
    <location>
        <begin position="281"/>
        <end position="297"/>
    </location>
</feature>
<keyword evidence="1" id="KW-1133">Transmembrane helix</keyword>
<protein>
    <submittedName>
        <fullName evidence="2">Branched-chain amino acid ABC transporter permease</fullName>
    </submittedName>
</protein>
<evidence type="ECO:0000256" key="1">
    <source>
        <dbReference type="SAM" id="Phobius"/>
    </source>
</evidence>
<keyword evidence="3" id="KW-1185">Reference proteome</keyword>
<feature type="transmembrane region" description="Helical" evidence="1">
    <location>
        <begin position="93"/>
        <end position="119"/>
    </location>
</feature>
<sequence length="301" mass="30550">MRLLLDEHDVAPGLGEEGGGGGAGGAAADDQDIGCRALFHARRFPISGPRGQVFRPVPRVGAGRIARRLRAWQAPPMHPAYRLGAREALGAQAVAMAATFIAFGAAVRAAGFGLGWGLFSSAGIYGMAGQMVLLGAHPGASAAAVAGSLMANARFLPMAASLAPLVRGPLAPLCVPFISITPWAAAMRRLPDLPPPDRARWFLGFGVTVWTVGLVATALGHAVAGSLPPPVLRLLLMVNVLYFALLIAGGVARGGPWRASLAGALAAPVALLLPAGVPPAWGLLGAALAGGTAAFLLRTRG</sequence>
<comment type="caution">
    <text evidence="2">The sequence shown here is derived from an EMBL/GenBank/DDBJ whole genome shotgun (WGS) entry which is preliminary data.</text>
</comment>
<dbReference type="Proteomes" id="UP000317078">
    <property type="component" value="Unassembled WGS sequence"/>
</dbReference>
<dbReference type="InterPro" id="IPR011606">
    <property type="entry name" value="Brnchd-chn_aa_trnsp_permease"/>
</dbReference>
<name>A0A502F812_9PROT</name>
<gene>
    <name evidence="2" type="ORF">EAH89_26480</name>
</gene>
<dbReference type="EMBL" id="RCZP01000047">
    <property type="protein sequence ID" value="TPG45501.1"/>
    <property type="molecule type" value="Genomic_DNA"/>
</dbReference>
<keyword evidence="1" id="KW-0472">Membrane</keyword>
<evidence type="ECO:0000313" key="3">
    <source>
        <dbReference type="Proteomes" id="UP000317078"/>
    </source>
</evidence>
<feature type="transmembrane region" description="Helical" evidence="1">
    <location>
        <begin position="199"/>
        <end position="219"/>
    </location>
</feature>
<feature type="transmembrane region" description="Helical" evidence="1">
    <location>
        <begin position="231"/>
        <end position="252"/>
    </location>
</feature>
<keyword evidence="1" id="KW-0812">Transmembrane</keyword>
<reference evidence="2 3" key="1">
    <citation type="journal article" date="2019" name="Environ. Microbiol.">
        <title>Species interactions and distinct microbial communities in high Arctic permafrost affected cryosols are associated with the CH4 and CO2 gas fluxes.</title>
        <authorList>
            <person name="Altshuler I."/>
            <person name="Hamel J."/>
            <person name="Turney S."/>
            <person name="Magnuson E."/>
            <person name="Levesque R."/>
            <person name="Greer C."/>
            <person name="Whyte L.G."/>
        </authorList>
    </citation>
    <scope>NUCLEOTIDE SEQUENCE [LARGE SCALE GENOMIC DNA]</scope>
    <source>
        <strain evidence="2 3">S9.3B</strain>
    </source>
</reference>